<proteinExistence type="predicted"/>
<dbReference type="AlphaFoldDB" id="A0A1E7FIV1"/>
<feature type="region of interest" description="Disordered" evidence="1">
    <location>
        <begin position="201"/>
        <end position="232"/>
    </location>
</feature>
<feature type="compositionally biased region" description="Low complexity" evidence="1">
    <location>
        <begin position="208"/>
        <end position="217"/>
    </location>
</feature>
<feature type="compositionally biased region" description="Acidic residues" evidence="1">
    <location>
        <begin position="218"/>
        <end position="231"/>
    </location>
</feature>
<protein>
    <submittedName>
        <fullName evidence="4">FAS1 domain-containing protein</fullName>
    </submittedName>
</protein>
<keyword evidence="5" id="KW-1185">Reference proteome</keyword>
<dbReference type="PROSITE" id="PS50213">
    <property type="entry name" value="FAS1"/>
    <property type="match status" value="2"/>
</dbReference>
<feature type="domain" description="FAS1" evidence="3">
    <location>
        <begin position="38"/>
        <end position="187"/>
    </location>
</feature>
<name>A0A1E7FIV1_9STRA</name>
<dbReference type="Pfam" id="PF02469">
    <property type="entry name" value="Fasciclin"/>
    <property type="match status" value="2"/>
</dbReference>
<evidence type="ECO:0000256" key="1">
    <source>
        <dbReference type="SAM" id="MobiDB-lite"/>
    </source>
</evidence>
<feature type="domain" description="FAS1" evidence="3">
    <location>
        <begin position="353"/>
        <end position="487"/>
    </location>
</feature>
<evidence type="ECO:0000313" key="5">
    <source>
        <dbReference type="Proteomes" id="UP000095751"/>
    </source>
</evidence>
<dbReference type="PANTHER" id="PTHR10900">
    <property type="entry name" value="PERIOSTIN-RELATED"/>
    <property type="match status" value="1"/>
</dbReference>
<accession>A0A1E7FIV1</accession>
<dbReference type="KEGG" id="fcy:FRACYDRAFT_261065"/>
<dbReference type="InParanoid" id="A0A1E7FIV1"/>
<dbReference type="SMART" id="SM00554">
    <property type="entry name" value="FAS1"/>
    <property type="match status" value="2"/>
</dbReference>
<dbReference type="Gene3D" id="2.30.180.10">
    <property type="entry name" value="FAS1 domain"/>
    <property type="match status" value="2"/>
</dbReference>
<dbReference type="EMBL" id="KV784357">
    <property type="protein sequence ID" value="OEU18101.1"/>
    <property type="molecule type" value="Genomic_DNA"/>
</dbReference>
<sequence>MTMYSILTTTFAVIIALCGMPAVVIVVNGQEVVATTPCTPITDILCDEDNNLNTKAICEATKISELDDDLNEESWTIFAPNDKAFEKLGRQNLDYLVFNTSDTVPLVDLLLFHVIPGIVLSTTELPCVAGSNLIEMANGEDSRTLCKKKVIPYAQKGRYNTDDALPTIINANIQACNGVVHILDQVMLDFELPYPIPDSIELPYPIPDSSDTDTGTDTNEDDTDRATDDEPVPVVTTEEPVPVVTATDAPVLTATDAPSIGLSSFDTSVVTTDALVLTATDAPVTATDAPVSTVTDDSTTGLSSIDTNTTTTDDSTTDDSTTEIDGSPTEEPTIINPSFDDSSDDSTTEEEDCSSISEIVCSLRSFSMLCSLLEETALLDDLDDGLWTVFAPTNEAFNKAPPIPDDLTNVLLGHTISNEIIMYEDLVCTQKIEMTNGKYTRTVCGSGTTSGKTYQNGRGNDDTQRPEIIDYNSIACNGIIHVVSEVILP</sequence>
<dbReference type="SUPFAM" id="SSF82153">
    <property type="entry name" value="FAS1 domain"/>
    <property type="match status" value="2"/>
</dbReference>
<dbReference type="OrthoDB" id="44517at2759"/>
<feature type="compositionally biased region" description="Acidic residues" evidence="1">
    <location>
        <begin position="341"/>
        <end position="351"/>
    </location>
</feature>
<reference evidence="4 5" key="1">
    <citation type="submission" date="2016-09" db="EMBL/GenBank/DDBJ databases">
        <title>Extensive genetic diversity and differential bi-allelic expression allows diatom success in the polar Southern Ocean.</title>
        <authorList>
            <consortium name="DOE Joint Genome Institute"/>
            <person name="Mock T."/>
            <person name="Otillar R.P."/>
            <person name="Strauss J."/>
            <person name="Dupont C."/>
            <person name="Frickenhaus S."/>
            <person name="Maumus F."/>
            <person name="Mcmullan M."/>
            <person name="Sanges R."/>
            <person name="Schmutz J."/>
            <person name="Toseland A."/>
            <person name="Valas R."/>
            <person name="Veluchamy A."/>
            <person name="Ward B.J."/>
            <person name="Allen A."/>
            <person name="Barry K."/>
            <person name="Falciatore A."/>
            <person name="Ferrante M."/>
            <person name="Fortunato A.E."/>
            <person name="Gloeckner G."/>
            <person name="Gruber A."/>
            <person name="Hipkin R."/>
            <person name="Janech M."/>
            <person name="Kroth P."/>
            <person name="Leese F."/>
            <person name="Lindquist E."/>
            <person name="Lyon B.R."/>
            <person name="Martin J."/>
            <person name="Mayer C."/>
            <person name="Parker M."/>
            <person name="Quesneville H."/>
            <person name="Raymond J."/>
            <person name="Uhlig C."/>
            <person name="Valentin K.U."/>
            <person name="Worden A.Z."/>
            <person name="Armbrust E.V."/>
            <person name="Bowler C."/>
            <person name="Green B."/>
            <person name="Moulton V."/>
            <person name="Van Oosterhout C."/>
            <person name="Grigoriev I."/>
        </authorList>
    </citation>
    <scope>NUCLEOTIDE SEQUENCE [LARGE SCALE GENOMIC DNA]</scope>
    <source>
        <strain evidence="4 5">CCMP1102</strain>
    </source>
</reference>
<evidence type="ECO:0000313" key="4">
    <source>
        <dbReference type="EMBL" id="OEU18101.1"/>
    </source>
</evidence>
<feature type="region of interest" description="Disordered" evidence="1">
    <location>
        <begin position="289"/>
        <end position="351"/>
    </location>
</feature>
<feature type="signal peptide" evidence="2">
    <location>
        <begin position="1"/>
        <end position="29"/>
    </location>
</feature>
<organism evidence="4 5">
    <name type="scientific">Fragilariopsis cylindrus CCMP1102</name>
    <dbReference type="NCBI Taxonomy" id="635003"/>
    <lineage>
        <taxon>Eukaryota</taxon>
        <taxon>Sar</taxon>
        <taxon>Stramenopiles</taxon>
        <taxon>Ochrophyta</taxon>
        <taxon>Bacillariophyta</taxon>
        <taxon>Bacillariophyceae</taxon>
        <taxon>Bacillariophycidae</taxon>
        <taxon>Bacillariales</taxon>
        <taxon>Bacillariaceae</taxon>
        <taxon>Fragilariopsis</taxon>
    </lineage>
</organism>
<feature type="compositionally biased region" description="Low complexity" evidence="1">
    <location>
        <begin position="299"/>
        <end position="314"/>
    </location>
</feature>
<dbReference type="InterPro" id="IPR050904">
    <property type="entry name" value="Adhesion/Biosynth-related"/>
</dbReference>
<feature type="chain" id="PRO_5009193168" evidence="2">
    <location>
        <begin position="30"/>
        <end position="489"/>
    </location>
</feature>
<evidence type="ECO:0000259" key="3">
    <source>
        <dbReference type="PROSITE" id="PS50213"/>
    </source>
</evidence>
<dbReference type="Proteomes" id="UP000095751">
    <property type="component" value="Unassembled WGS sequence"/>
</dbReference>
<dbReference type="GO" id="GO:0005615">
    <property type="term" value="C:extracellular space"/>
    <property type="evidence" value="ECO:0007669"/>
    <property type="project" value="TreeGrafter"/>
</dbReference>
<dbReference type="PANTHER" id="PTHR10900:SF77">
    <property type="entry name" value="FI19380P1"/>
    <property type="match status" value="1"/>
</dbReference>
<gene>
    <name evidence="4" type="ORF">FRACYDRAFT_261065</name>
</gene>
<dbReference type="InterPro" id="IPR036378">
    <property type="entry name" value="FAS1_dom_sf"/>
</dbReference>
<evidence type="ECO:0000256" key="2">
    <source>
        <dbReference type="SAM" id="SignalP"/>
    </source>
</evidence>
<dbReference type="InterPro" id="IPR000782">
    <property type="entry name" value="FAS1_domain"/>
</dbReference>
<keyword evidence="2" id="KW-0732">Signal</keyword>